<feature type="transmembrane region" description="Helical" evidence="17">
    <location>
        <begin position="95"/>
        <end position="115"/>
    </location>
</feature>
<evidence type="ECO:0000256" key="7">
    <source>
        <dbReference type="ARBA" id="ARBA00022692"/>
    </source>
</evidence>
<evidence type="ECO:0000259" key="19">
    <source>
        <dbReference type="Pfam" id="PF06444"/>
    </source>
</evidence>
<reference evidence="20" key="1">
    <citation type="journal article" date="2012" name="Proc. R. Soc. B">
        <title>A 'living fossil' eel (Anguilliformes: Protanguillidae, fam. nov.) from an undersea cave in Palau.</title>
        <authorList>
            <person name="Johnson G.D."/>
            <person name="Ida H."/>
            <person name="Sakaue J."/>
            <person name="Sado T."/>
            <person name="Asahida T."/>
            <person name="Miya M."/>
        </authorList>
    </citation>
    <scope>NUCLEOTIDE SEQUENCE</scope>
    <source>
        <strain evidence="20">SMLS-09001</strain>
    </source>
</reference>
<evidence type="ECO:0000256" key="1">
    <source>
        <dbReference type="ARBA" id="ARBA00004448"/>
    </source>
</evidence>
<comment type="function">
    <text evidence="17">Core subunit of the mitochondrial membrane respiratory chain NADH dehydrogenase (Complex I) which catalyzes electron transfer from NADH through the respiratory chain, using ubiquinone as an electron acceptor. Essential for the catalytic activity and assembly of complex I.</text>
</comment>
<dbReference type="EC" id="7.1.1.2" evidence="3 17"/>
<accession>G2HK28</accession>
<evidence type="ECO:0000256" key="17">
    <source>
        <dbReference type="RuleBase" id="RU003403"/>
    </source>
</evidence>
<organism evidence="20">
    <name type="scientific">Protanguilla palau</name>
    <dbReference type="NCBI Taxonomy" id="1405575"/>
    <lineage>
        <taxon>Eukaryota</taxon>
        <taxon>Metazoa</taxon>
        <taxon>Chordata</taxon>
        <taxon>Craniata</taxon>
        <taxon>Vertebrata</taxon>
        <taxon>Euteleostomi</taxon>
        <taxon>Actinopterygii</taxon>
        <taxon>Neopterygii</taxon>
        <taxon>Teleostei</taxon>
        <taxon>Anguilliformes</taxon>
        <taxon>Protanguillidae</taxon>
        <taxon>Protanguilla</taxon>
    </lineage>
</organism>
<name>G2HK28_9TELE</name>
<gene>
    <name evidence="20" type="primary">ND2</name>
</gene>
<dbReference type="AlphaFoldDB" id="G2HK28"/>
<keyword evidence="5" id="KW-0813">Transport</keyword>
<evidence type="ECO:0000256" key="16">
    <source>
        <dbReference type="ARBA" id="ARBA00049551"/>
    </source>
</evidence>
<feature type="transmembrane region" description="Helical" evidence="17">
    <location>
        <begin position="152"/>
        <end position="171"/>
    </location>
</feature>
<keyword evidence="12 17" id="KW-0520">NAD</keyword>
<keyword evidence="7 17" id="KW-0812">Transmembrane</keyword>
<keyword evidence="13 17" id="KW-0830">Ubiquinone</keyword>
<evidence type="ECO:0000256" key="5">
    <source>
        <dbReference type="ARBA" id="ARBA00022448"/>
    </source>
</evidence>
<keyword evidence="8 17" id="KW-0999">Mitochondrion inner membrane</keyword>
<comment type="subcellular location">
    <subcellularLocation>
        <location evidence="1 17">Mitochondrion inner membrane</location>
        <topology evidence="1 17">Multi-pass membrane protein</topology>
    </subcellularLocation>
</comment>
<evidence type="ECO:0000256" key="6">
    <source>
        <dbReference type="ARBA" id="ARBA00022660"/>
    </source>
</evidence>
<keyword evidence="9 17" id="KW-1278">Translocase</keyword>
<evidence type="ECO:0000256" key="12">
    <source>
        <dbReference type="ARBA" id="ARBA00023027"/>
    </source>
</evidence>
<evidence type="ECO:0000313" key="20">
    <source>
        <dbReference type="EMBL" id="BAK64127.1"/>
    </source>
</evidence>
<feature type="transmembrane region" description="Helical" evidence="17">
    <location>
        <begin position="277"/>
        <end position="302"/>
    </location>
</feature>
<evidence type="ECO:0000256" key="13">
    <source>
        <dbReference type="ARBA" id="ARBA00023075"/>
    </source>
</evidence>
<dbReference type="GO" id="GO:0005743">
    <property type="term" value="C:mitochondrial inner membrane"/>
    <property type="evidence" value="ECO:0007669"/>
    <property type="project" value="UniProtKB-SubCell"/>
</dbReference>
<evidence type="ECO:0000256" key="14">
    <source>
        <dbReference type="ARBA" id="ARBA00023128"/>
    </source>
</evidence>
<evidence type="ECO:0000256" key="8">
    <source>
        <dbReference type="ARBA" id="ARBA00022792"/>
    </source>
</evidence>
<keyword evidence="15 17" id="KW-0472">Membrane</keyword>
<feature type="domain" description="NADH:quinone oxidoreductase/Mrp antiporter transmembrane" evidence="18">
    <location>
        <begin position="23"/>
        <end position="288"/>
    </location>
</feature>
<dbReference type="PANTHER" id="PTHR46552:SF1">
    <property type="entry name" value="NADH-UBIQUINONE OXIDOREDUCTASE CHAIN 2"/>
    <property type="match status" value="1"/>
</dbReference>
<evidence type="ECO:0000259" key="18">
    <source>
        <dbReference type="Pfam" id="PF00361"/>
    </source>
</evidence>
<evidence type="ECO:0000256" key="15">
    <source>
        <dbReference type="ARBA" id="ARBA00023136"/>
    </source>
</evidence>
<dbReference type="Pfam" id="PF06444">
    <property type="entry name" value="NADH_dehy_S2_C"/>
    <property type="match status" value="1"/>
</dbReference>
<evidence type="ECO:0000256" key="9">
    <source>
        <dbReference type="ARBA" id="ARBA00022967"/>
    </source>
</evidence>
<dbReference type="EMBL" id="AP011809">
    <property type="protein sequence ID" value="BAK64127.1"/>
    <property type="molecule type" value="Genomic_DNA"/>
</dbReference>
<keyword evidence="6 17" id="KW-0679">Respiratory chain</keyword>
<comment type="catalytic activity">
    <reaction evidence="16 17">
        <text>a ubiquinone + NADH + 5 H(+)(in) = a ubiquinol + NAD(+) + 4 H(+)(out)</text>
        <dbReference type="Rhea" id="RHEA:29091"/>
        <dbReference type="Rhea" id="RHEA-COMP:9565"/>
        <dbReference type="Rhea" id="RHEA-COMP:9566"/>
        <dbReference type="ChEBI" id="CHEBI:15378"/>
        <dbReference type="ChEBI" id="CHEBI:16389"/>
        <dbReference type="ChEBI" id="CHEBI:17976"/>
        <dbReference type="ChEBI" id="CHEBI:57540"/>
        <dbReference type="ChEBI" id="CHEBI:57945"/>
        <dbReference type="EC" id="7.1.1.2"/>
    </reaction>
</comment>
<dbReference type="GO" id="GO:0008137">
    <property type="term" value="F:NADH dehydrogenase (ubiquinone) activity"/>
    <property type="evidence" value="ECO:0007669"/>
    <property type="project" value="UniProtKB-EC"/>
</dbReference>
<evidence type="ECO:0000256" key="3">
    <source>
        <dbReference type="ARBA" id="ARBA00012944"/>
    </source>
</evidence>
<keyword evidence="14 17" id="KW-0496">Mitochondrion</keyword>
<keyword evidence="11 17" id="KW-1133">Transmembrane helix</keyword>
<geneLocation type="mitochondrion" evidence="20"/>
<dbReference type="InterPro" id="IPR001750">
    <property type="entry name" value="ND/Mrp_TM"/>
</dbReference>
<evidence type="ECO:0000256" key="10">
    <source>
        <dbReference type="ARBA" id="ARBA00022982"/>
    </source>
</evidence>
<dbReference type="Pfam" id="PF00361">
    <property type="entry name" value="Proton_antipo_M"/>
    <property type="match status" value="1"/>
</dbReference>
<proteinExistence type="inferred from homology"/>
<evidence type="ECO:0000256" key="2">
    <source>
        <dbReference type="ARBA" id="ARBA00007012"/>
    </source>
</evidence>
<dbReference type="PANTHER" id="PTHR46552">
    <property type="entry name" value="NADH-UBIQUINONE OXIDOREDUCTASE CHAIN 2"/>
    <property type="match status" value="1"/>
</dbReference>
<dbReference type="InterPro" id="IPR003917">
    <property type="entry name" value="NADH_UbQ_OxRdtase_chain2"/>
</dbReference>
<dbReference type="GO" id="GO:0006120">
    <property type="term" value="P:mitochondrial electron transport, NADH to ubiquinone"/>
    <property type="evidence" value="ECO:0007669"/>
    <property type="project" value="InterPro"/>
</dbReference>
<feature type="transmembrane region" description="Helical" evidence="17">
    <location>
        <begin position="323"/>
        <end position="344"/>
    </location>
</feature>
<keyword evidence="10 17" id="KW-0249">Electron transport</keyword>
<evidence type="ECO:0000256" key="4">
    <source>
        <dbReference type="ARBA" id="ARBA00021008"/>
    </source>
</evidence>
<feature type="transmembrane region" description="Helical" evidence="17">
    <location>
        <begin position="57"/>
        <end position="75"/>
    </location>
</feature>
<feature type="domain" description="NADH dehydrogenase subunit 2 C-terminal" evidence="19">
    <location>
        <begin position="290"/>
        <end position="343"/>
    </location>
</feature>
<dbReference type="PRINTS" id="PR01436">
    <property type="entry name" value="NADHDHGNASE2"/>
</dbReference>
<feature type="transmembrane region" description="Helical" evidence="17">
    <location>
        <begin position="200"/>
        <end position="219"/>
    </location>
</feature>
<feature type="transmembrane region" description="Helical" evidence="17">
    <location>
        <begin position="240"/>
        <end position="257"/>
    </location>
</feature>
<dbReference type="InterPro" id="IPR010933">
    <property type="entry name" value="NADH_DH_su2_C"/>
</dbReference>
<protein>
    <recommendedName>
        <fullName evidence="4 17">NADH-ubiquinone oxidoreductase chain 2</fullName>
        <ecNumber evidence="3 17">7.1.1.2</ecNumber>
    </recommendedName>
</protein>
<evidence type="ECO:0000256" key="11">
    <source>
        <dbReference type="ARBA" id="ARBA00022989"/>
    </source>
</evidence>
<comment type="similarity">
    <text evidence="2 17">Belongs to the complex I subunit 2 family.</text>
</comment>
<dbReference type="InterPro" id="IPR050175">
    <property type="entry name" value="Complex_I_Subunit_2"/>
</dbReference>
<sequence length="350" mass="38426">MSPLLLPFIIASLLLGTATVMTSSHWLLAWMGLEINTMAILPLMARNRHPRAMEATTKYFIIQATAAALLLFSTTSNTWLMGSWEIQQPFHPLPATLAMLALGLKVGLAPMHFWLPEVLQGQDLIMGLTLSTWQKLAPMALIYQLAPAMNHSLITTLGLLSILIGGWGGLNQTHLRKLLAYSSIAHMGWMMIVLKYAPNLMMLGLVTYLIMTTSAFMTLKTMSATKINTLSTGWAKAPTVTTIILTTMLSLGGLPPLTGFMPKWLILQELVNQKLPAMAVLAALAALLSLFFYLRICFVTALTTSPKTNNTKTPWRTKSKQNTLMLSIAATLTIMLLPMTPTLLMTVTIL</sequence>